<name>A0A8H5SZ92_FUSHE</name>
<dbReference type="Pfam" id="PF09346">
    <property type="entry name" value="SMI1_KNR4"/>
    <property type="match status" value="1"/>
</dbReference>
<evidence type="ECO:0000256" key="1">
    <source>
        <dbReference type="SAM" id="MobiDB-lite"/>
    </source>
</evidence>
<accession>A0A8H5SZ92</accession>
<keyword evidence="4" id="KW-1185">Reference proteome</keyword>
<evidence type="ECO:0000313" key="3">
    <source>
        <dbReference type="EMBL" id="KAF5662725.1"/>
    </source>
</evidence>
<dbReference type="SUPFAM" id="SSF160631">
    <property type="entry name" value="SMI1/KNR4-like"/>
    <property type="match status" value="1"/>
</dbReference>
<protein>
    <recommendedName>
        <fullName evidence="2">Knr4/Smi1-like domain-containing protein</fullName>
    </recommendedName>
</protein>
<organism evidence="3 4">
    <name type="scientific">Fusarium heterosporum</name>
    <dbReference type="NCBI Taxonomy" id="42747"/>
    <lineage>
        <taxon>Eukaryota</taxon>
        <taxon>Fungi</taxon>
        <taxon>Dikarya</taxon>
        <taxon>Ascomycota</taxon>
        <taxon>Pezizomycotina</taxon>
        <taxon>Sordariomycetes</taxon>
        <taxon>Hypocreomycetidae</taxon>
        <taxon>Hypocreales</taxon>
        <taxon>Nectriaceae</taxon>
        <taxon>Fusarium</taxon>
        <taxon>Fusarium heterosporum species complex</taxon>
    </lineage>
</organism>
<dbReference type="InterPro" id="IPR018958">
    <property type="entry name" value="Knr4/Smi1-like_dom"/>
</dbReference>
<feature type="domain" description="Knr4/Smi1-like" evidence="2">
    <location>
        <begin position="271"/>
        <end position="444"/>
    </location>
</feature>
<feature type="compositionally biased region" description="Basic and acidic residues" evidence="1">
    <location>
        <begin position="84"/>
        <end position="128"/>
    </location>
</feature>
<comment type="caution">
    <text evidence="3">The sequence shown here is derived from an EMBL/GenBank/DDBJ whole genome shotgun (WGS) entry which is preliminary data.</text>
</comment>
<dbReference type="AlphaFoldDB" id="A0A8H5SZ92"/>
<dbReference type="OrthoDB" id="2788868at2759"/>
<evidence type="ECO:0000259" key="2">
    <source>
        <dbReference type="SMART" id="SM00860"/>
    </source>
</evidence>
<dbReference type="Proteomes" id="UP000567885">
    <property type="component" value="Unassembled WGS sequence"/>
</dbReference>
<feature type="region of interest" description="Disordered" evidence="1">
    <location>
        <begin position="78"/>
        <end position="128"/>
    </location>
</feature>
<dbReference type="EMBL" id="JAAGWQ010000159">
    <property type="protein sequence ID" value="KAF5662725.1"/>
    <property type="molecule type" value="Genomic_DNA"/>
</dbReference>
<proteinExistence type="predicted"/>
<dbReference type="Gene3D" id="3.40.1580.10">
    <property type="entry name" value="SMI1/KNR4-like"/>
    <property type="match status" value="1"/>
</dbReference>
<dbReference type="InterPro" id="IPR037883">
    <property type="entry name" value="Knr4/Smi1-like_sf"/>
</dbReference>
<gene>
    <name evidence="3" type="ORF">FHETE_7831</name>
</gene>
<evidence type="ECO:0000313" key="4">
    <source>
        <dbReference type="Proteomes" id="UP000567885"/>
    </source>
</evidence>
<reference evidence="3 4" key="1">
    <citation type="submission" date="2020-05" db="EMBL/GenBank/DDBJ databases">
        <title>Identification and distribution of gene clusters putatively required for synthesis of sphingolipid metabolism inhibitors in phylogenetically diverse species of the filamentous fungus Fusarium.</title>
        <authorList>
            <person name="Kim H.-S."/>
            <person name="Busman M."/>
            <person name="Brown D.W."/>
            <person name="Divon H."/>
            <person name="Uhlig S."/>
            <person name="Proctor R.H."/>
        </authorList>
    </citation>
    <scope>NUCLEOTIDE SEQUENCE [LARGE SCALE GENOMIC DNA]</scope>
    <source>
        <strain evidence="3 4">NRRL 20693</strain>
    </source>
</reference>
<dbReference type="SMART" id="SM00860">
    <property type="entry name" value="SMI1_KNR4"/>
    <property type="match status" value="1"/>
</dbReference>
<sequence length="474" mass="53411">MSYEQKFDREAILTNPSLPEVYTKLVDLAQDFAVLGAIGITKDLVSLLLRDTTSDWQRKQLQIFEPFFAAANEWPDEIPEEERSEATAERAAAKHDLDTEGSDVRQDEEGQLRGQLKRVEDAESNHDNRMGSSSLANALYLAVRLASRKVSDINKVRNDKRVQKILERVAKKLYIPGVIRFLAGRHELCGLLSTGVLAQKVPVNEENLKALGENVVKTFAERFKDGRIAHKFESKPMKELLLELERNTKAKSGGHWAEMEEPAPQTLFVPPATDEQISNLEKRLDVTLPDDYKEFLKISNGFGGTWNGYHLDPPLFGADDVDWVTEGFELPFLELHDSISGVIELRLPGDLPEWPDSGKTIKIGSEDIFSVLLITPQNTRKILDAYNQAMEGSETPDAAKQQVTKVIEARYGSYEEMQKLEWATVESHDSETLPCGTFRQFLEQRLRRTMRGPSPEEYEKEAGSVAFSCLADSP</sequence>